<dbReference type="Gene3D" id="3.30.70.120">
    <property type="match status" value="1"/>
</dbReference>
<gene>
    <name evidence="1" type="ORF">QTP81_04265</name>
</gene>
<protein>
    <submittedName>
        <fullName evidence="1">P-II family nitrogen regulator</fullName>
    </submittedName>
</protein>
<dbReference type="SUPFAM" id="SSF54913">
    <property type="entry name" value="GlnB-like"/>
    <property type="match status" value="1"/>
</dbReference>
<accession>A0ABT7SUD7</accession>
<dbReference type="InterPro" id="IPR002187">
    <property type="entry name" value="N-reg_PII"/>
</dbReference>
<evidence type="ECO:0000313" key="1">
    <source>
        <dbReference type="EMBL" id="MDM7859813.1"/>
    </source>
</evidence>
<reference evidence="1 2" key="1">
    <citation type="submission" date="2023-06" db="EMBL/GenBank/DDBJ databases">
        <title>Alteromonas sp. ASW11-36 isolated from intertidal sand.</title>
        <authorList>
            <person name="Li Y."/>
        </authorList>
    </citation>
    <scope>NUCLEOTIDE SEQUENCE [LARGE SCALE GENOMIC DNA]</scope>
    <source>
        <strain evidence="1 2">ASW11-36</strain>
    </source>
</reference>
<evidence type="ECO:0000313" key="2">
    <source>
        <dbReference type="Proteomes" id="UP001234343"/>
    </source>
</evidence>
<dbReference type="Proteomes" id="UP001234343">
    <property type="component" value="Unassembled WGS sequence"/>
</dbReference>
<organism evidence="1 2">
    <name type="scientific">Alteromonas arenosi</name>
    <dbReference type="NCBI Taxonomy" id="3055817"/>
    <lineage>
        <taxon>Bacteria</taxon>
        <taxon>Pseudomonadati</taxon>
        <taxon>Pseudomonadota</taxon>
        <taxon>Gammaproteobacteria</taxon>
        <taxon>Alteromonadales</taxon>
        <taxon>Alteromonadaceae</taxon>
        <taxon>Alteromonas/Salinimonas group</taxon>
        <taxon>Alteromonas</taxon>
    </lineage>
</organism>
<dbReference type="InterPro" id="IPR015867">
    <property type="entry name" value="N-reg_PII/ATP_PRibTrfase_C"/>
</dbReference>
<dbReference type="InterPro" id="IPR011322">
    <property type="entry name" value="N-reg_PII-like_a/b"/>
</dbReference>
<dbReference type="EMBL" id="JAUCBP010000006">
    <property type="protein sequence ID" value="MDM7859813.1"/>
    <property type="molecule type" value="Genomic_DNA"/>
</dbReference>
<sequence length="115" mass="12634">MTLYTAEKLVIITEKLICEKVCSIITKAGATGYTLTPAGGKGSRNKRSTADRATVVDDFSNVKIEVIVSDKAMAEAIVEEVAHKYFNNYSGIAYVEDVGILRQFKFNHAELNNSQ</sequence>
<dbReference type="Pfam" id="PF00543">
    <property type="entry name" value="P-II"/>
    <property type="match status" value="1"/>
</dbReference>
<keyword evidence="2" id="KW-1185">Reference proteome</keyword>
<comment type="caution">
    <text evidence="1">The sequence shown here is derived from an EMBL/GenBank/DDBJ whole genome shotgun (WGS) entry which is preliminary data.</text>
</comment>
<name>A0ABT7SUD7_9ALTE</name>
<proteinExistence type="predicted"/>
<dbReference type="RefSeq" id="WP_289363949.1">
    <property type="nucleotide sequence ID" value="NZ_JAUCBP010000006.1"/>
</dbReference>